<organism evidence="1 2">
    <name type="scientific">Chryseobacterium edaphi</name>
    <dbReference type="NCBI Taxonomy" id="2976532"/>
    <lineage>
        <taxon>Bacteria</taxon>
        <taxon>Pseudomonadati</taxon>
        <taxon>Bacteroidota</taxon>
        <taxon>Flavobacteriia</taxon>
        <taxon>Flavobacteriales</taxon>
        <taxon>Weeksellaceae</taxon>
        <taxon>Chryseobacterium group</taxon>
        <taxon>Chryseobacterium</taxon>
    </lineage>
</organism>
<comment type="caution">
    <text evidence="1">The sequence shown here is derived from an EMBL/GenBank/DDBJ whole genome shotgun (WGS) entry which is preliminary data.</text>
</comment>
<gene>
    <name evidence="1" type="ORF">NZ698_16315</name>
</gene>
<evidence type="ECO:0000313" key="2">
    <source>
        <dbReference type="Proteomes" id="UP001208649"/>
    </source>
</evidence>
<proteinExistence type="predicted"/>
<sequence length="295" mass="34681">MQNQEVVYFAMFDSDMHTFGNDVVKADDPIPLIHSTTKKPYTWEKVNNENKVIIHFSTDETLERWTQWLDQDKIFELYFRCSYVNKGAIEHVELPYNFHDYLNLGSIVIDRFKMPGLKPDGSDIADDMTYGTGHPHKKLIYSADRLSKYKEEYSTFGFDFSKHALFADAEDDILMEPEEIEEVVIINKKQEDYKLEADNTVVYRPQFPTPTEERNGLRKVRNKNVKAIYTKEQCYSTKYGIISTGLDVRIFDNLSNEKLFWDFENTAEFYFARGELQENLERMIAKFKRNQGGNI</sequence>
<evidence type="ECO:0000313" key="1">
    <source>
        <dbReference type="EMBL" id="MCU7618760.1"/>
    </source>
</evidence>
<dbReference type="EMBL" id="JAOTEM010000005">
    <property type="protein sequence ID" value="MCU7618760.1"/>
    <property type="molecule type" value="Genomic_DNA"/>
</dbReference>
<keyword evidence="2" id="KW-1185">Reference proteome</keyword>
<dbReference type="RefSeq" id="WP_263004278.1">
    <property type="nucleotide sequence ID" value="NZ_JAOTEM010000005.1"/>
</dbReference>
<reference evidence="2" key="1">
    <citation type="submission" date="2023-07" db="EMBL/GenBank/DDBJ databases">
        <title>Chryseobacterium sp. strain PBS4-4 Genome sequencing and assembly.</title>
        <authorList>
            <person name="Jung Y."/>
        </authorList>
    </citation>
    <scope>NUCLEOTIDE SEQUENCE [LARGE SCALE GENOMIC DNA]</scope>
    <source>
        <strain evidence="2">PBS4-4</strain>
    </source>
</reference>
<protein>
    <submittedName>
        <fullName evidence="1">Uncharacterized protein</fullName>
    </submittedName>
</protein>
<accession>A0ABT2W979</accession>
<name>A0ABT2W979_9FLAO</name>
<dbReference type="Proteomes" id="UP001208649">
    <property type="component" value="Unassembled WGS sequence"/>
</dbReference>